<name>A0A226WNN5_CABSO</name>
<comment type="similarity">
    <text evidence="2">Belongs to the TonB family.</text>
</comment>
<keyword evidence="4" id="KW-1003">Cell membrane</keyword>
<dbReference type="Pfam" id="PF13103">
    <property type="entry name" value="TonB_2"/>
    <property type="match status" value="1"/>
</dbReference>
<organism evidence="12 13">
    <name type="scientific">Caballeronia sordidicola</name>
    <name type="common">Burkholderia sordidicola</name>
    <dbReference type="NCBI Taxonomy" id="196367"/>
    <lineage>
        <taxon>Bacteria</taxon>
        <taxon>Pseudomonadati</taxon>
        <taxon>Pseudomonadota</taxon>
        <taxon>Betaproteobacteria</taxon>
        <taxon>Burkholderiales</taxon>
        <taxon>Burkholderiaceae</taxon>
        <taxon>Caballeronia</taxon>
    </lineage>
</organism>
<keyword evidence="3" id="KW-0813">Transport</keyword>
<keyword evidence="5" id="KW-0997">Cell inner membrane</keyword>
<comment type="subcellular location">
    <subcellularLocation>
        <location evidence="1">Cell inner membrane</location>
        <topology evidence="1">Single-pass membrane protein</topology>
        <orientation evidence="1">Periplasmic side</orientation>
    </subcellularLocation>
</comment>
<feature type="domain" description="TonB C-terminal" evidence="11">
    <location>
        <begin position="50"/>
        <end position="144"/>
    </location>
</feature>
<dbReference type="Proteomes" id="UP000214720">
    <property type="component" value="Unassembled WGS sequence"/>
</dbReference>
<dbReference type="Pfam" id="PF03544">
    <property type="entry name" value="TonB_C"/>
    <property type="match status" value="1"/>
</dbReference>
<proteinExistence type="inferred from homology"/>
<dbReference type="SUPFAM" id="SSF74653">
    <property type="entry name" value="TolA/TonB C-terminal domain"/>
    <property type="match status" value="2"/>
</dbReference>
<dbReference type="GO" id="GO:0055085">
    <property type="term" value="P:transmembrane transport"/>
    <property type="evidence" value="ECO:0007669"/>
    <property type="project" value="InterPro"/>
</dbReference>
<evidence type="ECO:0000256" key="10">
    <source>
        <dbReference type="SAM" id="MobiDB-lite"/>
    </source>
</evidence>
<evidence type="ECO:0000256" key="4">
    <source>
        <dbReference type="ARBA" id="ARBA00022475"/>
    </source>
</evidence>
<dbReference type="PANTHER" id="PTHR33446">
    <property type="entry name" value="PROTEIN TONB-RELATED"/>
    <property type="match status" value="1"/>
</dbReference>
<dbReference type="InterPro" id="IPR051045">
    <property type="entry name" value="TonB-dependent_transducer"/>
</dbReference>
<dbReference type="PANTHER" id="PTHR33446:SF2">
    <property type="entry name" value="PROTEIN TONB"/>
    <property type="match status" value="1"/>
</dbReference>
<evidence type="ECO:0000256" key="1">
    <source>
        <dbReference type="ARBA" id="ARBA00004383"/>
    </source>
</evidence>
<dbReference type="Gene3D" id="3.30.1150.10">
    <property type="match status" value="2"/>
</dbReference>
<evidence type="ECO:0000256" key="7">
    <source>
        <dbReference type="ARBA" id="ARBA00022927"/>
    </source>
</evidence>
<evidence type="ECO:0000256" key="8">
    <source>
        <dbReference type="ARBA" id="ARBA00022989"/>
    </source>
</evidence>
<reference evidence="13" key="1">
    <citation type="submission" date="2017-01" db="EMBL/GenBank/DDBJ databases">
        <title>Genome Analysis of Deinococcus marmoris KOPRI26562.</title>
        <authorList>
            <person name="Kim J.H."/>
            <person name="Oh H.-M."/>
        </authorList>
    </citation>
    <scope>NUCLEOTIDE SEQUENCE [LARGE SCALE GENOMIC DNA]</scope>
    <source>
        <strain evidence="13">PAMC 26633</strain>
    </source>
</reference>
<keyword evidence="8" id="KW-1133">Transmembrane helix</keyword>
<evidence type="ECO:0000256" key="2">
    <source>
        <dbReference type="ARBA" id="ARBA00006555"/>
    </source>
</evidence>
<dbReference type="EMBL" id="MTHB01000278">
    <property type="protein sequence ID" value="OXC72430.1"/>
    <property type="molecule type" value="Genomic_DNA"/>
</dbReference>
<dbReference type="AlphaFoldDB" id="A0A226WNN5"/>
<comment type="caution">
    <text evidence="12">The sequence shown here is derived from an EMBL/GenBank/DDBJ whole genome shotgun (WGS) entry which is preliminary data.</text>
</comment>
<accession>A0A226WNN5</accession>
<evidence type="ECO:0000256" key="6">
    <source>
        <dbReference type="ARBA" id="ARBA00022692"/>
    </source>
</evidence>
<evidence type="ECO:0000259" key="11">
    <source>
        <dbReference type="PROSITE" id="PS52015"/>
    </source>
</evidence>
<evidence type="ECO:0000256" key="5">
    <source>
        <dbReference type="ARBA" id="ARBA00022519"/>
    </source>
</evidence>
<dbReference type="PROSITE" id="PS51257">
    <property type="entry name" value="PROKAR_LIPOPROTEIN"/>
    <property type="match status" value="1"/>
</dbReference>
<dbReference type="GO" id="GO:0015031">
    <property type="term" value="P:protein transport"/>
    <property type="evidence" value="ECO:0007669"/>
    <property type="project" value="UniProtKB-KW"/>
</dbReference>
<evidence type="ECO:0000256" key="3">
    <source>
        <dbReference type="ARBA" id="ARBA00022448"/>
    </source>
</evidence>
<evidence type="ECO:0000313" key="13">
    <source>
        <dbReference type="Proteomes" id="UP000214720"/>
    </source>
</evidence>
<dbReference type="InterPro" id="IPR037682">
    <property type="entry name" value="TonB_C"/>
</dbReference>
<evidence type="ECO:0000256" key="9">
    <source>
        <dbReference type="ARBA" id="ARBA00023136"/>
    </source>
</evidence>
<sequence length="525" mass="55309">MKALANKIDSFVLFGFTGVLLLLLASCAPVRPDNPHADNQPDPSAFADALSPPGGVPCRLGRPKYTALQRQMGVRGSVRITYVVNTAGRIDLVIVDKSSGNQELDSAAREAIAKGTCAPYVVDGVAHRVVQHTTFNFEPAVHALPPGRSDAAAAINPSSAAAALYRSQQASVIPVMPAQAVPSVSTASPPLPASSTGSLSLVEAIQAASLQKLGIAPDSPKAATIKRWSERMRTDPDVSRFLGNGPNHASLLALSPLLRTEFFTEGMLRLSPEERSKLAELASKAFDNAPPDCGGIKSVPLVMSRYMSIATMSDADVDAYFGVTFAMLKQSALQTPLAQVTQEQRAQGQLALVHSLQDLLKNDAQGTRDVAAAVVDPTGVTAEVWCRNARVYNRALLAMPQPLRDWSIVAASIDAKTRLASMAQPFMPGAGSPGAAPGGDYATQVQRRIRPNIVWAGPTLDLETVISVRCAPTGTLLSAAISRSSGNATWDMAALRAIQRSDPMPLDTDGRAPPAFSITLRPAGG</sequence>
<gene>
    <name evidence="12" type="ORF">BSU04_43160</name>
</gene>
<dbReference type="GO" id="GO:0098797">
    <property type="term" value="C:plasma membrane protein complex"/>
    <property type="evidence" value="ECO:0007669"/>
    <property type="project" value="TreeGrafter"/>
</dbReference>
<dbReference type="NCBIfam" id="TIGR01352">
    <property type="entry name" value="tonB_Cterm"/>
    <property type="match status" value="1"/>
</dbReference>
<dbReference type="PROSITE" id="PS52015">
    <property type="entry name" value="TONB_CTD"/>
    <property type="match status" value="1"/>
</dbReference>
<evidence type="ECO:0000313" key="12">
    <source>
        <dbReference type="EMBL" id="OXC72430.1"/>
    </source>
</evidence>
<dbReference type="GO" id="GO:0031992">
    <property type="term" value="F:energy transducer activity"/>
    <property type="evidence" value="ECO:0007669"/>
    <property type="project" value="TreeGrafter"/>
</dbReference>
<keyword evidence="7" id="KW-0653">Protein transport</keyword>
<dbReference type="InterPro" id="IPR006260">
    <property type="entry name" value="TonB/TolA_C"/>
</dbReference>
<protein>
    <submittedName>
        <fullName evidence="12">TolA protein</fullName>
    </submittedName>
</protein>
<keyword evidence="9" id="KW-0472">Membrane</keyword>
<dbReference type="OrthoDB" id="8999073at2"/>
<feature type="region of interest" description="Disordered" evidence="10">
    <location>
        <begin position="34"/>
        <end position="55"/>
    </location>
</feature>
<keyword evidence="6" id="KW-0812">Transmembrane</keyword>